<feature type="compositionally biased region" description="Acidic residues" evidence="1">
    <location>
        <begin position="186"/>
        <end position="196"/>
    </location>
</feature>
<evidence type="ECO:0000313" key="3">
    <source>
        <dbReference type="EMBL" id="EGZ24356.1"/>
    </source>
</evidence>
<dbReference type="CDD" id="cd12432">
    <property type="entry name" value="RRM_ACINU"/>
    <property type="match status" value="1"/>
</dbReference>
<dbReference type="RefSeq" id="XP_009519644.1">
    <property type="nucleotide sequence ID" value="XM_009521349.1"/>
</dbReference>
<dbReference type="SUPFAM" id="SSF68906">
    <property type="entry name" value="SAP domain"/>
    <property type="match status" value="1"/>
</dbReference>
<evidence type="ECO:0000256" key="1">
    <source>
        <dbReference type="SAM" id="MobiDB-lite"/>
    </source>
</evidence>
<feature type="compositionally biased region" description="Basic and acidic residues" evidence="1">
    <location>
        <begin position="78"/>
        <end position="120"/>
    </location>
</feature>
<gene>
    <name evidence="3" type="ORF">PHYSODRAFT_478283</name>
</gene>
<feature type="domain" description="SAP" evidence="2">
    <location>
        <begin position="36"/>
        <end position="70"/>
    </location>
</feature>
<dbReference type="Gene3D" id="1.10.720.30">
    <property type="entry name" value="SAP domain"/>
    <property type="match status" value="1"/>
</dbReference>
<proteinExistence type="predicted"/>
<feature type="compositionally biased region" description="Polar residues" evidence="1">
    <location>
        <begin position="312"/>
        <end position="331"/>
    </location>
</feature>
<dbReference type="PANTHER" id="PTHR47031">
    <property type="entry name" value="SAP DNA-BINDING DOMAIN-CONTAINING PROTEIN"/>
    <property type="match status" value="1"/>
</dbReference>
<dbReference type="SUPFAM" id="SSF54928">
    <property type="entry name" value="RNA-binding domain, RBD"/>
    <property type="match status" value="1"/>
</dbReference>
<dbReference type="InterPro" id="IPR036361">
    <property type="entry name" value="SAP_dom_sf"/>
</dbReference>
<dbReference type="STRING" id="1094619.G4YV57"/>
<dbReference type="PANTHER" id="PTHR47031:SF3">
    <property type="entry name" value="SAP DOMAIN-CONTAINING PROTEIN"/>
    <property type="match status" value="1"/>
</dbReference>
<reference evidence="3 4" key="1">
    <citation type="journal article" date="2006" name="Science">
        <title>Phytophthora genome sequences uncover evolutionary origins and mechanisms of pathogenesis.</title>
        <authorList>
            <person name="Tyler B.M."/>
            <person name="Tripathy S."/>
            <person name="Zhang X."/>
            <person name="Dehal P."/>
            <person name="Jiang R.H."/>
            <person name="Aerts A."/>
            <person name="Arredondo F.D."/>
            <person name="Baxter L."/>
            <person name="Bensasson D."/>
            <person name="Beynon J.L."/>
            <person name="Chapman J."/>
            <person name="Damasceno C.M."/>
            <person name="Dorrance A.E."/>
            <person name="Dou D."/>
            <person name="Dickerman A.W."/>
            <person name="Dubchak I.L."/>
            <person name="Garbelotto M."/>
            <person name="Gijzen M."/>
            <person name="Gordon S.G."/>
            <person name="Govers F."/>
            <person name="Grunwald N.J."/>
            <person name="Huang W."/>
            <person name="Ivors K.L."/>
            <person name="Jones R.W."/>
            <person name="Kamoun S."/>
            <person name="Krampis K."/>
            <person name="Lamour K.H."/>
            <person name="Lee M.K."/>
            <person name="McDonald W.H."/>
            <person name="Medina M."/>
            <person name="Meijer H.J."/>
            <person name="Nordberg E.K."/>
            <person name="Maclean D.J."/>
            <person name="Ospina-Giraldo M.D."/>
            <person name="Morris P.F."/>
            <person name="Phuntumart V."/>
            <person name="Putnam N.H."/>
            <person name="Rash S."/>
            <person name="Rose J.K."/>
            <person name="Sakihama Y."/>
            <person name="Salamov A.A."/>
            <person name="Savidor A."/>
            <person name="Scheuring C.F."/>
            <person name="Smith B.M."/>
            <person name="Sobral B.W."/>
            <person name="Terry A."/>
            <person name="Torto-Alalibo T.A."/>
            <person name="Win J."/>
            <person name="Xu Z."/>
            <person name="Zhang H."/>
            <person name="Grigoriev I.V."/>
            <person name="Rokhsar D.S."/>
            <person name="Boore J.L."/>
        </authorList>
    </citation>
    <scope>NUCLEOTIDE SEQUENCE [LARGE SCALE GENOMIC DNA]</scope>
    <source>
        <strain evidence="3 4">P6497</strain>
    </source>
</reference>
<protein>
    <recommendedName>
        <fullName evidence="2">SAP domain-containing protein</fullName>
    </recommendedName>
</protein>
<name>G4YV57_PHYSP</name>
<evidence type="ECO:0000313" key="4">
    <source>
        <dbReference type="Proteomes" id="UP000002640"/>
    </source>
</evidence>
<dbReference type="InterPro" id="IPR003034">
    <property type="entry name" value="SAP_dom"/>
</dbReference>
<dbReference type="Proteomes" id="UP000002640">
    <property type="component" value="Unassembled WGS sequence"/>
</dbReference>
<feature type="compositionally biased region" description="Basic and acidic residues" evidence="1">
    <location>
        <begin position="141"/>
        <end position="168"/>
    </location>
</feature>
<dbReference type="OMA" id="VDHTAME"/>
<evidence type="ECO:0000259" key="2">
    <source>
        <dbReference type="PROSITE" id="PS50800"/>
    </source>
</evidence>
<dbReference type="SMART" id="SM00513">
    <property type="entry name" value="SAP"/>
    <property type="match status" value="1"/>
</dbReference>
<accession>G4YV57</accession>
<dbReference type="InterPro" id="IPR034257">
    <property type="entry name" value="Acinus_RRM"/>
</dbReference>
<sequence length="331" mass="35929">MKLDVDELSSLKVRGLAPVRSLVPVCSSQLTRRSRAPTCQVKDLQRELKKRGLDTGGLKAALVGRLKEHLQQEAGPAEARDKGKEGDDKREKKEQQEEPQTKTSEKEKVSTEGGAEKVEEPAEANGAEDGEKSESASGVKRGADAVERDEKDAPGAKKARVSEDKEGDSPQPEEDDSAKPASSADADADADADDAMSGEKAADEATETTEEERRLTLRIDNFVRPFTLNAVKALVQELGSFVEDGFWMDAIKTHCYVTYPSSDIAEKTKAALNGKVWPPENGRSLKVEFVDHTAMEVSKVGEANLPSRPKSKGNTTTQPAQRQSKQPRGIC</sequence>
<dbReference type="GeneID" id="20654983"/>
<dbReference type="InterPro" id="IPR035979">
    <property type="entry name" value="RBD_domain_sf"/>
</dbReference>
<feature type="region of interest" description="Disordered" evidence="1">
    <location>
        <begin position="64"/>
        <end position="212"/>
    </location>
</feature>
<dbReference type="KEGG" id="psoj:PHYSODRAFT_478283"/>
<dbReference type="InParanoid" id="G4YV57"/>
<dbReference type="GO" id="GO:0003676">
    <property type="term" value="F:nucleic acid binding"/>
    <property type="evidence" value="ECO:0007669"/>
    <property type="project" value="InterPro"/>
</dbReference>
<dbReference type="Pfam" id="PF02037">
    <property type="entry name" value="SAP"/>
    <property type="match status" value="1"/>
</dbReference>
<organism evidence="3 4">
    <name type="scientific">Phytophthora sojae (strain P6497)</name>
    <name type="common">Soybean stem and root rot agent</name>
    <name type="synonym">Phytophthora megasperma f. sp. glycines</name>
    <dbReference type="NCBI Taxonomy" id="1094619"/>
    <lineage>
        <taxon>Eukaryota</taxon>
        <taxon>Sar</taxon>
        <taxon>Stramenopiles</taxon>
        <taxon>Oomycota</taxon>
        <taxon>Peronosporomycetes</taxon>
        <taxon>Peronosporales</taxon>
        <taxon>Peronosporaceae</taxon>
        <taxon>Phytophthora</taxon>
    </lineage>
</organism>
<dbReference type="AlphaFoldDB" id="G4YV57"/>
<dbReference type="PROSITE" id="PS50800">
    <property type="entry name" value="SAP"/>
    <property type="match status" value="1"/>
</dbReference>
<feature type="region of interest" description="Disordered" evidence="1">
    <location>
        <begin position="299"/>
        <end position="331"/>
    </location>
</feature>
<dbReference type="SMR" id="G4YV57"/>
<dbReference type="EMBL" id="JH159152">
    <property type="protein sequence ID" value="EGZ24356.1"/>
    <property type="molecule type" value="Genomic_DNA"/>
</dbReference>
<keyword evidence="4" id="KW-1185">Reference proteome</keyword>